<dbReference type="Proteomes" id="UP000326757">
    <property type="component" value="Unassembled WGS sequence"/>
</dbReference>
<comment type="caution">
    <text evidence="1">The sequence shown here is derived from an EMBL/GenBank/DDBJ whole genome shotgun (WGS) entry which is preliminary data.</text>
</comment>
<dbReference type="Pfam" id="PF04299">
    <property type="entry name" value="FMN_bind_2"/>
    <property type="match status" value="1"/>
</dbReference>
<dbReference type="Gene3D" id="2.30.110.10">
    <property type="entry name" value="Electron Transport, Fmn-binding Protein, Chain A"/>
    <property type="match status" value="1"/>
</dbReference>
<dbReference type="SUPFAM" id="SSF50475">
    <property type="entry name" value="FMN-binding split barrel"/>
    <property type="match status" value="1"/>
</dbReference>
<dbReference type="InterPro" id="IPR007396">
    <property type="entry name" value="TR_PAI2-type"/>
</dbReference>
<evidence type="ECO:0000313" key="1">
    <source>
        <dbReference type="EMBL" id="KAB8300044.1"/>
    </source>
</evidence>
<dbReference type="PIRSF" id="PIRSF010372">
    <property type="entry name" value="PaiB"/>
    <property type="match status" value="1"/>
</dbReference>
<protein>
    <recommendedName>
        <fullName evidence="3">Transcriptional regulator</fullName>
    </recommendedName>
</protein>
<evidence type="ECO:0000313" key="2">
    <source>
        <dbReference type="Proteomes" id="UP000326757"/>
    </source>
</evidence>
<dbReference type="EMBL" id="VIGI01000005">
    <property type="protein sequence ID" value="KAB8300044.1"/>
    <property type="molecule type" value="Genomic_DNA"/>
</dbReference>
<dbReference type="PANTHER" id="PTHR35802:SF1">
    <property type="entry name" value="PROTEASE SYNTHASE AND SPORULATION PROTEIN PAI 2"/>
    <property type="match status" value="1"/>
</dbReference>
<dbReference type="PANTHER" id="PTHR35802">
    <property type="entry name" value="PROTEASE SYNTHASE AND SPORULATION PROTEIN PAI 2"/>
    <property type="match status" value="1"/>
</dbReference>
<keyword evidence="2" id="KW-1185">Reference proteome</keyword>
<dbReference type="OrthoDB" id="2101473at2759"/>
<proteinExistence type="predicted"/>
<reference evidence="1 2" key="1">
    <citation type="submission" date="2019-06" db="EMBL/GenBank/DDBJ databases">
        <title>Genome Sequence of the Brown Rot Fungal Pathogen Monilinia laxa.</title>
        <authorList>
            <person name="De Miccolis Angelini R.M."/>
            <person name="Landi L."/>
            <person name="Abate D."/>
            <person name="Pollastro S."/>
            <person name="Romanazzi G."/>
            <person name="Faretra F."/>
        </authorList>
    </citation>
    <scope>NUCLEOTIDE SEQUENCE [LARGE SCALE GENOMIC DNA]</scope>
    <source>
        <strain evidence="1 2">Mlax316</strain>
    </source>
</reference>
<name>A0A5N6KA83_MONLA</name>
<dbReference type="InterPro" id="IPR012349">
    <property type="entry name" value="Split_barrel_FMN-bd"/>
</dbReference>
<evidence type="ECO:0008006" key="3">
    <source>
        <dbReference type="Google" id="ProtNLM"/>
    </source>
</evidence>
<dbReference type="AlphaFoldDB" id="A0A5N6KA83"/>
<organism evidence="1 2">
    <name type="scientific">Monilinia laxa</name>
    <name type="common">Brown rot fungus</name>
    <name type="synonym">Sclerotinia laxa</name>
    <dbReference type="NCBI Taxonomy" id="61186"/>
    <lineage>
        <taxon>Eukaryota</taxon>
        <taxon>Fungi</taxon>
        <taxon>Dikarya</taxon>
        <taxon>Ascomycota</taxon>
        <taxon>Pezizomycotina</taxon>
        <taxon>Leotiomycetes</taxon>
        <taxon>Helotiales</taxon>
        <taxon>Sclerotiniaceae</taxon>
        <taxon>Monilinia</taxon>
    </lineage>
</organism>
<accession>A0A5N6KA83</accession>
<sequence length="262" mass="29237">MHLPDSDVEKRPEVLHDFIRQNPLGILTTAIKSDSYPFLQSSHIPWIIDTDFDCNANGLGRLRGHIARQNSQAKAIIESCTGNIKSPAKVFLEHDVLIVFNGPVDHYVTPKFYKQTKPITGKVAPTWNYEAVELYGKAKVYYDTRSAGSDSFLTKQLADLSEHMETSIMGFGKTPGTQPWKVADAPDQYIQLLKKNIIGIEVEITSMSGRFKWSQEKPVGDRAGVVEGFKNLRTPNSTLLSERVEKQAALFDANKAAKKSNV</sequence>
<gene>
    <name evidence="1" type="ORF">EYC80_000282</name>
</gene>